<dbReference type="AlphaFoldDB" id="A0A0W8EB04"/>
<accession>A0A0W8EB04</accession>
<reference evidence="3" key="1">
    <citation type="journal article" date="2015" name="Proc. Natl. Acad. Sci. U.S.A.">
        <title>Networks of energetic and metabolic interactions define dynamics in microbial communities.</title>
        <authorList>
            <person name="Embree M."/>
            <person name="Liu J.K."/>
            <person name="Al-Bassam M.M."/>
            <person name="Zengler K."/>
        </authorList>
    </citation>
    <scope>NUCLEOTIDE SEQUENCE</scope>
</reference>
<dbReference type="Pfam" id="PF00534">
    <property type="entry name" value="Glycos_transf_1"/>
    <property type="match status" value="1"/>
</dbReference>
<evidence type="ECO:0000256" key="1">
    <source>
        <dbReference type="ARBA" id="ARBA00022679"/>
    </source>
</evidence>
<sequence>MKIAIVVMRYGGDIVGGAEYHARMIAEHLNERYDIEVLTTCAKDYRTWKNEYPEGVEIINSVLVRRFKNFKNSNPTHQNKLREIVFYQKSHREREIEWINELGPNNRDLILYLRESEPLFDLFIFFTYRYYTTYYGIQEVGEKALLAPLAENDPALHLTTTKETFHHTRGIIYNSPEERQLILNKVKFHETEKIWDIIGCGIDIPSGNSEPFDPKSGDYILYIGRIEGSKGCFQLFEYYLRFISERKNAPGLILAGFDAIGIPKHKKIKYLGFVSEEAKIKLLKNAKMLVMPSPYESLSLVTLESMACGTPVLVNGECDVLKGHCIRSNAGLWYQNYDEFKEGIFLLSSNIKLREIMKRNGIRYIRENYSWDVIIQKYLAVFHKMGIT</sequence>
<feature type="domain" description="Glycosyl transferase family 1" evidence="2">
    <location>
        <begin position="215"/>
        <end position="362"/>
    </location>
</feature>
<dbReference type="PANTHER" id="PTHR46401:SF2">
    <property type="entry name" value="GLYCOSYLTRANSFERASE WBBK-RELATED"/>
    <property type="match status" value="1"/>
</dbReference>
<dbReference type="PANTHER" id="PTHR46401">
    <property type="entry name" value="GLYCOSYLTRANSFERASE WBBK-RELATED"/>
    <property type="match status" value="1"/>
</dbReference>
<dbReference type="GO" id="GO:0016757">
    <property type="term" value="F:glycosyltransferase activity"/>
    <property type="evidence" value="ECO:0007669"/>
    <property type="project" value="InterPro"/>
</dbReference>
<proteinExistence type="predicted"/>
<organism evidence="3">
    <name type="scientific">hydrocarbon metagenome</name>
    <dbReference type="NCBI Taxonomy" id="938273"/>
    <lineage>
        <taxon>unclassified sequences</taxon>
        <taxon>metagenomes</taxon>
        <taxon>ecological metagenomes</taxon>
    </lineage>
</organism>
<dbReference type="GO" id="GO:0009103">
    <property type="term" value="P:lipopolysaccharide biosynthetic process"/>
    <property type="evidence" value="ECO:0007669"/>
    <property type="project" value="TreeGrafter"/>
</dbReference>
<dbReference type="SUPFAM" id="SSF53756">
    <property type="entry name" value="UDP-Glycosyltransferase/glycogen phosphorylase"/>
    <property type="match status" value="1"/>
</dbReference>
<evidence type="ECO:0000313" key="3">
    <source>
        <dbReference type="EMBL" id="KUG05801.1"/>
    </source>
</evidence>
<comment type="caution">
    <text evidence="3">The sequence shown here is derived from an EMBL/GenBank/DDBJ whole genome shotgun (WGS) entry which is preliminary data.</text>
</comment>
<dbReference type="CDD" id="cd03801">
    <property type="entry name" value="GT4_PimA-like"/>
    <property type="match status" value="1"/>
</dbReference>
<protein>
    <submittedName>
        <fullName evidence="3">Putative glycosyltransferase</fullName>
    </submittedName>
</protein>
<name>A0A0W8EB04_9ZZZZ</name>
<gene>
    <name evidence="3" type="ORF">ASZ90_016780</name>
</gene>
<dbReference type="Gene3D" id="3.40.50.2000">
    <property type="entry name" value="Glycogen Phosphorylase B"/>
    <property type="match status" value="2"/>
</dbReference>
<evidence type="ECO:0000259" key="2">
    <source>
        <dbReference type="Pfam" id="PF00534"/>
    </source>
</evidence>
<keyword evidence="1 3" id="KW-0808">Transferase</keyword>
<dbReference type="InterPro" id="IPR001296">
    <property type="entry name" value="Glyco_trans_1"/>
</dbReference>
<dbReference type="EMBL" id="LNQE01001766">
    <property type="protein sequence ID" value="KUG05801.1"/>
    <property type="molecule type" value="Genomic_DNA"/>
</dbReference>